<evidence type="ECO:0000313" key="2">
    <source>
        <dbReference type="EMBL" id="TDL09861.1"/>
    </source>
</evidence>
<reference evidence="2 3" key="1">
    <citation type="submission" date="2019-01" db="EMBL/GenBank/DDBJ databases">
        <title>High-quality-draft genome sequences of five non-tuberculosis mycobacteriaceae isolated from a nosocomial environment.</title>
        <authorList>
            <person name="Tiago I."/>
            <person name="Alarico S."/>
            <person name="Pereira S.G."/>
            <person name="Coelho C."/>
            <person name="Maranha A."/>
            <person name="Empadinhas N."/>
        </authorList>
    </citation>
    <scope>NUCLEOTIDE SEQUENCE [LARGE SCALE GENOMIC DNA]</scope>
    <source>
        <strain evidence="2 3">22DIII</strain>
    </source>
</reference>
<evidence type="ECO:0000256" key="1">
    <source>
        <dbReference type="SAM" id="Phobius"/>
    </source>
</evidence>
<feature type="transmembrane region" description="Helical" evidence="1">
    <location>
        <begin position="21"/>
        <end position="42"/>
    </location>
</feature>
<keyword evidence="1" id="KW-1133">Transmembrane helix</keyword>
<dbReference type="RefSeq" id="WP_133413310.1">
    <property type="nucleotide sequence ID" value="NZ_CALTXN010000038.1"/>
</dbReference>
<accession>A0A4R5X9Z3</accession>
<comment type="caution">
    <text evidence="2">The sequence shown here is derived from an EMBL/GenBank/DDBJ whole genome shotgun (WGS) entry which is preliminary data.</text>
</comment>
<sequence length="99" mass="10951">MGNTGDRFARWFVALPPVEKFLMSVVLATTVLVTPALLLTPLHVGGSNTSNQFEFTCVDDRHGDHQVSVELPSEPSDIDRANEHPEELVALFRKACPTY</sequence>
<name>A0A4R5X9Z3_9MYCO</name>
<protein>
    <submittedName>
        <fullName evidence="2">Uncharacterized protein</fullName>
    </submittedName>
</protein>
<organism evidence="2 3">
    <name type="scientific">Mycolicibacterium obuense</name>
    <dbReference type="NCBI Taxonomy" id="1807"/>
    <lineage>
        <taxon>Bacteria</taxon>
        <taxon>Bacillati</taxon>
        <taxon>Actinomycetota</taxon>
        <taxon>Actinomycetes</taxon>
        <taxon>Mycobacteriales</taxon>
        <taxon>Mycobacteriaceae</taxon>
        <taxon>Mycolicibacterium</taxon>
    </lineage>
</organism>
<dbReference type="Proteomes" id="UP000294952">
    <property type="component" value="Unassembled WGS sequence"/>
</dbReference>
<keyword evidence="1" id="KW-0812">Transmembrane</keyword>
<proteinExistence type="predicted"/>
<dbReference type="EMBL" id="SDLP01000002">
    <property type="protein sequence ID" value="TDL09861.1"/>
    <property type="molecule type" value="Genomic_DNA"/>
</dbReference>
<evidence type="ECO:0000313" key="3">
    <source>
        <dbReference type="Proteomes" id="UP000294952"/>
    </source>
</evidence>
<gene>
    <name evidence="2" type="ORF">EUA04_07845</name>
</gene>
<keyword evidence="1" id="KW-0472">Membrane</keyword>
<dbReference type="AlphaFoldDB" id="A0A4R5X9Z3"/>